<feature type="domain" description="EAL" evidence="1">
    <location>
        <begin position="188"/>
        <end position="438"/>
    </location>
</feature>
<dbReference type="PROSITE" id="PS50883">
    <property type="entry name" value="EAL"/>
    <property type="match status" value="1"/>
</dbReference>
<dbReference type="InterPro" id="IPR035919">
    <property type="entry name" value="EAL_sf"/>
</dbReference>
<dbReference type="SMART" id="SM00052">
    <property type="entry name" value="EAL"/>
    <property type="match status" value="1"/>
</dbReference>
<dbReference type="PANTHER" id="PTHR33121:SF71">
    <property type="entry name" value="OXYGEN SENSOR PROTEIN DOSP"/>
    <property type="match status" value="1"/>
</dbReference>
<dbReference type="CDD" id="cd01949">
    <property type="entry name" value="GGDEF"/>
    <property type="match status" value="1"/>
</dbReference>
<dbReference type="PANTHER" id="PTHR33121">
    <property type="entry name" value="CYCLIC DI-GMP PHOSPHODIESTERASE PDEF"/>
    <property type="match status" value="1"/>
</dbReference>
<dbReference type="RefSeq" id="WP_121643827.1">
    <property type="nucleotide sequence ID" value="NZ_RCWN01000001.1"/>
</dbReference>
<sequence length="454" mass="50113">MPAHTRFDNPTTAELVSTDSLTGLGNRQRFFKKLSLYIEAGPRRLSPFAVLIFNIDGFKPIADLFGREAGDTVLAQIALRLHSAVDDNALVCRVGGDEFAVLHPSISTEESVREEAELLLELVSAPYDIGRRNIRVSCSVGAAVYDNQDDSPEAFFAKAESALYTAKRQGCGSVIVHNKEMDETIRRLTRLEQALRSAVSEGQVEPHFQPIVELRSGKLIGFECLARWTDRDLGSVPPSVFIPLAEERGIIGPLTQLLLKKACLAAREWPREMFLSFNLSPTQLIDSHTTMLVLSTIADTHFDPRRLEIEITETGMMSDPASAKEIVSQLRDVGIRISLDDFGTGQSSLGRLREFPFDKLKIDRSFVSALLDDRPSEHIVKAILSLCDGLHLDVVAEGIETQQQAAKLKAMGCRGGQGYYFGKAADHNLTLARVRRTLSSEKKGVAHHSMRLAS</sequence>
<dbReference type="InterPro" id="IPR000160">
    <property type="entry name" value="GGDEF_dom"/>
</dbReference>
<accession>A0A3L7J7Y8</accession>
<protein>
    <submittedName>
        <fullName evidence="3">EAL domain-containing protein</fullName>
    </submittedName>
</protein>
<dbReference type="InterPro" id="IPR001633">
    <property type="entry name" value="EAL_dom"/>
</dbReference>
<dbReference type="NCBIfam" id="TIGR00254">
    <property type="entry name" value="GGDEF"/>
    <property type="match status" value="1"/>
</dbReference>
<dbReference type="EMBL" id="RCWN01000001">
    <property type="protein sequence ID" value="RLQ86858.1"/>
    <property type="molecule type" value="Genomic_DNA"/>
</dbReference>
<comment type="caution">
    <text evidence="3">The sequence shown here is derived from an EMBL/GenBank/DDBJ whole genome shotgun (WGS) entry which is preliminary data.</text>
</comment>
<proteinExistence type="predicted"/>
<evidence type="ECO:0000313" key="4">
    <source>
        <dbReference type="Proteomes" id="UP000281094"/>
    </source>
</evidence>
<gene>
    <name evidence="3" type="ORF">D8780_00210</name>
</gene>
<organism evidence="3 4">
    <name type="scientific">Notoacmeibacter ruber</name>
    <dbReference type="NCBI Taxonomy" id="2670375"/>
    <lineage>
        <taxon>Bacteria</taxon>
        <taxon>Pseudomonadati</taxon>
        <taxon>Pseudomonadota</taxon>
        <taxon>Alphaproteobacteria</taxon>
        <taxon>Hyphomicrobiales</taxon>
        <taxon>Notoacmeibacteraceae</taxon>
        <taxon>Notoacmeibacter</taxon>
    </lineage>
</organism>
<dbReference type="Proteomes" id="UP000281094">
    <property type="component" value="Unassembled WGS sequence"/>
</dbReference>
<dbReference type="InterPro" id="IPR050706">
    <property type="entry name" value="Cyclic-di-GMP_PDE-like"/>
</dbReference>
<dbReference type="AlphaFoldDB" id="A0A3L7J7Y8"/>
<evidence type="ECO:0000259" key="1">
    <source>
        <dbReference type="PROSITE" id="PS50883"/>
    </source>
</evidence>
<evidence type="ECO:0000259" key="2">
    <source>
        <dbReference type="PROSITE" id="PS50887"/>
    </source>
</evidence>
<dbReference type="SUPFAM" id="SSF141868">
    <property type="entry name" value="EAL domain-like"/>
    <property type="match status" value="1"/>
</dbReference>
<feature type="domain" description="GGDEF" evidence="2">
    <location>
        <begin position="46"/>
        <end position="179"/>
    </location>
</feature>
<dbReference type="Pfam" id="PF00563">
    <property type="entry name" value="EAL"/>
    <property type="match status" value="1"/>
</dbReference>
<keyword evidence="4" id="KW-1185">Reference proteome</keyword>
<dbReference type="Gene3D" id="3.20.20.450">
    <property type="entry name" value="EAL domain"/>
    <property type="match status" value="1"/>
</dbReference>
<evidence type="ECO:0000313" key="3">
    <source>
        <dbReference type="EMBL" id="RLQ86858.1"/>
    </source>
</evidence>
<reference evidence="3 4" key="1">
    <citation type="submission" date="2018-10" db="EMBL/GenBank/DDBJ databases">
        <title>Notoacmeibacter sp. M2BS9Y-3-1, whole genome shotgun sequence.</title>
        <authorList>
            <person name="Tuo L."/>
        </authorList>
    </citation>
    <scope>NUCLEOTIDE SEQUENCE [LARGE SCALE GENOMIC DNA]</scope>
    <source>
        <strain evidence="3 4">M2BS9Y-3-1</strain>
    </source>
</reference>
<dbReference type="InterPro" id="IPR029787">
    <property type="entry name" value="Nucleotide_cyclase"/>
</dbReference>
<dbReference type="GO" id="GO:0071111">
    <property type="term" value="F:cyclic-guanylate-specific phosphodiesterase activity"/>
    <property type="evidence" value="ECO:0007669"/>
    <property type="project" value="InterPro"/>
</dbReference>
<dbReference type="PROSITE" id="PS50887">
    <property type="entry name" value="GGDEF"/>
    <property type="match status" value="1"/>
</dbReference>
<dbReference type="CDD" id="cd01948">
    <property type="entry name" value="EAL"/>
    <property type="match status" value="1"/>
</dbReference>
<dbReference type="SUPFAM" id="SSF55073">
    <property type="entry name" value="Nucleotide cyclase"/>
    <property type="match status" value="1"/>
</dbReference>
<dbReference type="SMART" id="SM00267">
    <property type="entry name" value="GGDEF"/>
    <property type="match status" value="1"/>
</dbReference>
<name>A0A3L7J7Y8_9HYPH</name>
<dbReference type="InterPro" id="IPR043128">
    <property type="entry name" value="Rev_trsase/Diguanyl_cyclase"/>
</dbReference>
<dbReference type="Gene3D" id="3.30.70.270">
    <property type="match status" value="1"/>
</dbReference>
<dbReference type="Pfam" id="PF00990">
    <property type="entry name" value="GGDEF"/>
    <property type="match status" value="1"/>
</dbReference>